<keyword evidence="4" id="KW-0902">Two-component regulatory system</keyword>
<evidence type="ECO:0000256" key="1">
    <source>
        <dbReference type="ARBA" id="ARBA00022553"/>
    </source>
</evidence>
<evidence type="ECO:0000256" key="4">
    <source>
        <dbReference type="ARBA" id="ARBA00023012"/>
    </source>
</evidence>
<dbReference type="InterPro" id="IPR002078">
    <property type="entry name" value="Sigma_54_int"/>
</dbReference>
<dbReference type="AlphaFoldDB" id="A0A7V6DR99"/>
<evidence type="ECO:0000256" key="2">
    <source>
        <dbReference type="ARBA" id="ARBA00022741"/>
    </source>
</evidence>
<dbReference type="InterPro" id="IPR002197">
    <property type="entry name" value="HTH_Fis"/>
</dbReference>
<dbReference type="Gene3D" id="1.10.8.60">
    <property type="match status" value="1"/>
</dbReference>
<dbReference type="GO" id="GO:0043565">
    <property type="term" value="F:sequence-specific DNA binding"/>
    <property type="evidence" value="ECO:0007669"/>
    <property type="project" value="InterPro"/>
</dbReference>
<evidence type="ECO:0000256" key="8">
    <source>
        <dbReference type="PROSITE-ProRule" id="PRU00169"/>
    </source>
</evidence>
<dbReference type="SUPFAM" id="SSF52172">
    <property type="entry name" value="CheY-like"/>
    <property type="match status" value="1"/>
</dbReference>
<name>A0A7V6DR99_9BACT</name>
<keyword evidence="2" id="KW-0547">Nucleotide-binding</keyword>
<dbReference type="SMART" id="SM00382">
    <property type="entry name" value="AAA"/>
    <property type="match status" value="1"/>
</dbReference>
<evidence type="ECO:0000259" key="9">
    <source>
        <dbReference type="PROSITE" id="PS50045"/>
    </source>
</evidence>
<reference evidence="11" key="1">
    <citation type="journal article" date="2020" name="mSystems">
        <title>Genome- and Community-Level Interaction Insights into Carbon Utilization and Element Cycling Functions of Hydrothermarchaeota in Hydrothermal Sediment.</title>
        <authorList>
            <person name="Zhou Z."/>
            <person name="Liu Y."/>
            <person name="Xu W."/>
            <person name="Pan J."/>
            <person name="Luo Z.H."/>
            <person name="Li M."/>
        </authorList>
    </citation>
    <scope>NUCLEOTIDE SEQUENCE [LARGE SCALE GENOMIC DNA]</scope>
    <source>
        <strain evidence="11">SpSt-767</strain>
    </source>
</reference>
<keyword evidence="5" id="KW-0805">Transcription regulation</keyword>
<dbReference type="SUPFAM" id="SSF46689">
    <property type="entry name" value="Homeodomain-like"/>
    <property type="match status" value="1"/>
</dbReference>
<accession>A0A7V6DR99</accession>
<dbReference type="InterPro" id="IPR058031">
    <property type="entry name" value="AAA_lid_NorR"/>
</dbReference>
<dbReference type="InterPro" id="IPR025943">
    <property type="entry name" value="Sigma_54_int_dom_ATP-bd_2"/>
</dbReference>
<dbReference type="Pfam" id="PF00158">
    <property type="entry name" value="Sigma54_activat"/>
    <property type="match status" value="1"/>
</dbReference>
<dbReference type="InterPro" id="IPR009057">
    <property type="entry name" value="Homeodomain-like_sf"/>
</dbReference>
<keyword evidence="7" id="KW-0804">Transcription</keyword>
<dbReference type="GO" id="GO:0006355">
    <property type="term" value="P:regulation of DNA-templated transcription"/>
    <property type="evidence" value="ECO:0007669"/>
    <property type="project" value="InterPro"/>
</dbReference>
<dbReference type="Pfam" id="PF25601">
    <property type="entry name" value="AAA_lid_14"/>
    <property type="match status" value="1"/>
</dbReference>
<organism evidence="11">
    <name type="scientific">Desulfobacca acetoxidans</name>
    <dbReference type="NCBI Taxonomy" id="60893"/>
    <lineage>
        <taxon>Bacteria</taxon>
        <taxon>Pseudomonadati</taxon>
        <taxon>Thermodesulfobacteriota</taxon>
        <taxon>Desulfobaccia</taxon>
        <taxon>Desulfobaccales</taxon>
        <taxon>Desulfobaccaceae</taxon>
        <taxon>Desulfobacca</taxon>
    </lineage>
</organism>
<dbReference type="InterPro" id="IPR027417">
    <property type="entry name" value="P-loop_NTPase"/>
</dbReference>
<evidence type="ECO:0000313" key="11">
    <source>
        <dbReference type="EMBL" id="HHS31034.1"/>
    </source>
</evidence>
<dbReference type="PROSITE" id="PS00676">
    <property type="entry name" value="SIGMA54_INTERACT_2"/>
    <property type="match status" value="1"/>
</dbReference>
<dbReference type="PROSITE" id="PS00688">
    <property type="entry name" value="SIGMA54_INTERACT_3"/>
    <property type="match status" value="1"/>
</dbReference>
<dbReference type="EMBL" id="DTGR01000234">
    <property type="protein sequence ID" value="HHS31034.1"/>
    <property type="molecule type" value="Genomic_DNA"/>
</dbReference>
<keyword evidence="6" id="KW-0238">DNA-binding</keyword>
<dbReference type="SUPFAM" id="SSF52540">
    <property type="entry name" value="P-loop containing nucleoside triphosphate hydrolases"/>
    <property type="match status" value="1"/>
</dbReference>
<evidence type="ECO:0000256" key="3">
    <source>
        <dbReference type="ARBA" id="ARBA00022840"/>
    </source>
</evidence>
<dbReference type="FunFam" id="3.40.50.300:FF:000006">
    <property type="entry name" value="DNA-binding transcriptional regulator NtrC"/>
    <property type="match status" value="1"/>
</dbReference>
<dbReference type="Gene3D" id="3.40.50.2300">
    <property type="match status" value="1"/>
</dbReference>
<dbReference type="InterPro" id="IPR025944">
    <property type="entry name" value="Sigma_54_int_dom_CS"/>
</dbReference>
<dbReference type="GO" id="GO:0005524">
    <property type="term" value="F:ATP binding"/>
    <property type="evidence" value="ECO:0007669"/>
    <property type="project" value="UniProtKB-KW"/>
</dbReference>
<dbReference type="Pfam" id="PF02954">
    <property type="entry name" value="HTH_8"/>
    <property type="match status" value="1"/>
</dbReference>
<dbReference type="PROSITE" id="PS50110">
    <property type="entry name" value="RESPONSE_REGULATORY"/>
    <property type="match status" value="1"/>
</dbReference>
<evidence type="ECO:0000256" key="5">
    <source>
        <dbReference type="ARBA" id="ARBA00023015"/>
    </source>
</evidence>
<feature type="domain" description="Sigma-54 factor interaction" evidence="9">
    <location>
        <begin position="144"/>
        <end position="373"/>
    </location>
</feature>
<dbReference type="PROSITE" id="PS00675">
    <property type="entry name" value="SIGMA54_INTERACT_1"/>
    <property type="match status" value="1"/>
</dbReference>
<evidence type="ECO:0000259" key="10">
    <source>
        <dbReference type="PROSITE" id="PS50110"/>
    </source>
</evidence>
<dbReference type="CDD" id="cd00009">
    <property type="entry name" value="AAA"/>
    <property type="match status" value="1"/>
</dbReference>
<keyword evidence="1 8" id="KW-0597">Phosphoprotein</keyword>
<protein>
    <submittedName>
        <fullName evidence="11">Sigma-54-dependent Fis family transcriptional regulator</fullName>
    </submittedName>
</protein>
<dbReference type="Gene3D" id="1.10.10.60">
    <property type="entry name" value="Homeodomain-like"/>
    <property type="match status" value="1"/>
</dbReference>
<dbReference type="InterPro" id="IPR011006">
    <property type="entry name" value="CheY-like_superfamily"/>
</dbReference>
<evidence type="ECO:0000256" key="6">
    <source>
        <dbReference type="ARBA" id="ARBA00023125"/>
    </source>
</evidence>
<gene>
    <name evidence="11" type="ORF">ENV52_15215</name>
</gene>
<sequence length="455" mass="51351">MKRARILIVDDELIARENLEHVLKREGYDTVSLDSGVKALEELEKNEYDLVMTDLRMQVVDGMQVLERTKELSPDTEVIMITGHATVSTAVAAMQRGAYHYLAKPYKIDEVRILVRQALEKRWLKKEVTTLREVVKSQKGFPLLIGKTPHMEALKATIAQIAPTDSTVLILGETGTGKELVAKSIHSLSTRSAHRFLAINCGSFTEELLAHELFGHEKEAFTGARGVKKGLLEVAAGGTILLDEIAEMSPTMQVKLLRVLQEKNFFRVGGTTEIPVNIRILAATNKDLKKEVEQGTFRQDLYYRLNVITLQVPSLAERRDDIPLLCQHFLEKFSAAQGKHVSEISEEVMEILMGYAFPGNVRELENIMERAVTLATGSTVEVAHLPMDLREHRFEVQRRAKTELLTLEEHEKDYIAWVLNQVKGNKTKAAEILGIDRVSLWRKLKRYQLDFGGEG</sequence>
<dbReference type="InterPro" id="IPR003593">
    <property type="entry name" value="AAA+_ATPase"/>
</dbReference>
<dbReference type="PRINTS" id="PR01590">
    <property type="entry name" value="HTHFIS"/>
</dbReference>
<feature type="modified residue" description="4-aspartylphosphate" evidence="8">
    <location>
        <position position="54"/>
    </location>
</feature>
<dbReference type="GO" id="GO:0000160">
    <property type="term" value="P:phosphorelay signal transduction system"/>
    <property type="evidence" value="ECO:0007669"/>
    <property type="project" value="UniProtKB-KW"/>
</dbReference>
<evidence type="ECO:0000256" key="7">
    <source>
        <dbReference type="ARBA" id="ARBA00023163"/>
    </source>
</evidence>
<dbReference type="SMART" id="SM00448">
    <property type="entry name" value="REC"/>
    <property type="match status" value="1"/>
</dbReference>
<dbReference type="PANTHER" id="PTHR32071:SF119">
    <property type="entry name" value="SIGMA L-DEPENDENT TRANSCRIPTIONAL REGULATOR YPLP-RELATED"/>
    <property type="match status" value="1"/>
</dbReference>
<feature type="domain" description="Response regulatory" evidence="10">
    <location>
        <begin position="5"/>
        <end position="119"/>
    </location>
</feature>
<dbReference type="Pfam" id="PF00072">
    <property type="entry name" value="Response_reg"/>
    <property type="match status" value="1"/>
</dbReference>
<dbReference type="FunFam" id="3.40.50.2300:FF:000018">
    <property type="entry name" value="DNA-binding transcriptional regulator NtrC"/>
    <property type="match status" value="1"/>
</dbReference>
<dbReference type="InterPro" id="IPR025662">
    <property type="entry name" value="Sigma_54_int_dom_ATP-bd_1"/>
</dbReference>
<keyword evidence="3" id="KW-0067">ATP-binding</keyword>
<dbReference type="PROSITE" id="PS50045">
    <property type="entry name" value="SIGMA54_INTERACT_4"/>
    <property type="match status" value="1"/>
</dbReference>
<dbReference type="Gene3D" id="3.40.50.300">
    <property type="entry name" value="P-loop containing nucleotide triphosphate hydrolases"/>
    <property type="match status" value="1"/>
</dbReference>
<comment type="caution">
    <text evidence="11">The sequence shown here is derived from an EMBL/GenBank/DDBJ whole genome shotgun (WGS) entry which is preliminary data.</text>
</comment>
<proteinExistence type="predicted"/>
<dbReference type="InterPro" id="IPR001789">
    <property type="entry name" value="Sig_transdc_resp-reg_receiver"/>
</dbReference>
<dbReference type="PANTHER" id="PTHR32071">
    <property type="entry name" value="TRANSCRIPTIONAL REGULATORY PROTEIN"/>
    <property type="match status" value="1"/>
</dbReference>